<keyword evidence="5" id="KW-1185">Reference proteome</keyword>
<dbReference type="SMART" id="SM00448">
    <property type="entry name" value="REC"/>
    <property type="match status" value="1"/>
</dbReference>
<reference evidence="4 5" key="1">
    <citation type="journal article" date="2009" name="Environ. Microbiol.">
        <title>Genome sequence of Desulfobacterium autotrophicum HRM2, a marine sulfate reducer oxidizing organic carbon completely to carbon dioxide.</title>
        <authorList>
            <person name="Strittmatter A.W."/>
            <person name="Liesegang H."/>
            <person name="Rabus R."/>
            <person name="Decker I."/>
            <person name="Amann J."/>
            <person name="Andres S."/>
            <person name="Henne A."/>
            <person name="Fricke W.F."/>
            <person name="Martinez-Arias R."/>
            <person name="Bartels D."/>
            <person name="Goesmann A."/>
            <person name="Krause L."/>
            <person name="Puehler A."/>
            <person name="Klenk H.P."/>
            <person name="Richter M."/>
            <person name="Schuler M."/>
            <person name="Gloeckner F.O."/>
            <person name="Meyerdierks A."/>
            <person name="Gottschalk G."/>
            <person name="Amann R."/>
        </authorList>
    </citation>
    <scope>NUCLEOTIDE SEQUENCE [LARGE SCALE GENOMIC DNA]</scope>
    <source>
        <strain evidence="5">ATCC 43914 / DSM 3382 / HRM2</strain>
    </source>
</reference>
<dbReference type="AlphaFoldDB" id="C0QJH8"/>
<name>C0QJH8_DESAH</name>
<keyword evidence="4" id="KW-0418">Kinase</keyword>
<gene>
    <name evidence="4" type="ordered locus">HRM2_07170</name>
</gene>
<dbReference type="HOGENOM" id="CLU_000445_69_8_7"/>
<dbReference type="PANTHER" id="PTHR44591">
    <property type="entry name" value="STRESS RESPONSE REGULATOR PROTEIN 1"/>
    <property type="match status" value="1"/>
</dbReference>
<dbReference type="EMBL" id="CP001087">
    <property type="protein sequence ID" value="ACN13831.1"/>
    <property type="molecule type" value="Genomic_DNA"/>
</dbReference>
<keyword evidence="1 2" id="KW-0597">Phosphoprotein</keyword>
<dbReference type="Gene3D" id="3.40.50.2300">
    <property type="match status" value="1"/>
</dbReference>
<accession>C0QJH8</accession>
<sequence>MPNKPLKIMLIDDEDIVGKRLKPALEKTGDLVETFQDGEQALARFNEMPFDIVVTDIRMEKMDGIEILEKVLARSSTTKVIIITGYATVEIAREALSKGAFDFIAKPFKPVDLREIIKRASKELGC</sequence>
<organism evidence="4 5">
    <name type="scientific">Desulforapulum autotrophicum (strain ATCC 43914 / DSM 3382 / VKM B-1955 / HRM2)</name>
    <name type="common">Desulfobacterium autotrophicum</name>
    <dbReference type="NCBI Taxonomy" id="177437"/>
    <lineage>
        <taxon>Bacteria</taxon>
        <taxon>Pseudomonadati</taxon>
        <taxon>Thermodesulfobacteriota</taxon>
        <taxon>Desulfobacteria</taxon>
        <taxon>Desulfobacterales</taxon>
        <taxon>Desulfobacteraceae</taxon>
        <taxon>Desulforapulum</taxon>
    </lineage>
</organism>
<evidence type="ECO:0000256" key="1">
    <source>
        <dbReference type="ARBA" id="ARBA00022553"/>
    </source>
</evidence>
<dbReference type="InterPro" id="IPR011006">
    <property type="entry name" value="CheY-like_superfamily"/>
</dbReference>
<evidence type="ECO:0000313" key="4">
    <source>
        <dbReference type="EMBL" id="ACN13831.1"/>
    </source>
</evidence>
<dbReference type="InterPro" id="IPR050595">
    <property type="entry name" value="Bact_response_regulator"/>
</dbReference>
<dbReference type="OrthoDB" id="9788090at2"/>
<dbReference type="PROSITE" id="PS50110">
    <property type="entry name" value="RESPONSE_REGULATORY"/>
    <property type="match status" value="1"/>
</dbReference>
<dbReference type="PANTHER" id="PTHR44591:SF3">
    <property type="entry name" value="RESPONSE REGULATORY DOMAIN-CONTAINING PROTEIN"/>
    <property type="match status" value="1"/>
</dbReference>
<dbReference type="RefSeq" id="WP_012663079.1">
    <property type="nucleotide sequence ID" value="NC_012108.1"/>
</dbReference>
<dbReference type="SUPFAM" id="SSF52172">
    <property type="entry name" value="CheY-like"/>
    <property type="match status" value="1"/>
</dbReference>
<evidence type="ECO:0000313" key="5">
    <source>
        <dbReference type="Proteomes" id="UP000000442"/>
    </source>
</evidence>
<dbReference type="KEGG" id="dat:HRM2_07170"/>
<dbReference type="eggNOG" id="COG2204">
    <property type="taxonomic scope" value="Bacteria"/>
</dbReference>
<evidence type="ECO:0000256" key="2">
    <source>
        <dbReference type="PROSITE-ProRule" id="PRU00169"/>
    </source>
</evidence>
<dbReference type="CDD" id="cd17536">
    <property type="entry name" value="REC_YesN-like"/>
    <property type="match status" value="1"/>
</dbReference>
<dbReference type="Proteomes" id="UP000000442">
    <property type="component" value="Chromosome"/>
</dbReference>
<dbReference type="GO" id="GO:0016301">
    <property type="term" value="F:kinase activity"/>
    <property type="evidence" value="ECO:0007669"/>
    <property type="project" value="UniProtKB-KW"/>
</dbReference>
<proteinExistence type="predicted"/>
<feature type="domain" description="Response regulatory" evidence="3">
    <location>
        <begin position="7"/>
        <end position="121"/>
    </location>
</feature>
<dbReference type="GO" id="GO:0000160">
    <property type="term" value="P:phosphorelay signal transduction system"/>
    <property type="evidence" value="ECO:0007669"/>
    <property type="project" value="InterPro"/>
</dbReference>
<feature type="modified residue" description="4-aspartylphosphate" evidence="2">
    <location>
        <position position="56"/>
    </location>
</feature>
<dbReference type="InterPro" id="IPR001789">
    <property type="entry name" value="Sig_transdc_resp-reg_receiver"/>
</dbReference>
<dbReference type="Pfam" id="PF00072">
    <property type="entry name" value="Response_reg"/>
    <property type="match status" value="1"/>
</dbReference>
<dbReference type="STRING" id="177437.HRM2_07170"/>
<protein>
    <submittedName>
        <fullName evidence="4">Sensory box histidine kinase/response regulator</fullName>
    </submittedName>
</protein>
<keyword evidence="4" id="KW-0808">Transferase</keyword>
<evidence type="ECO:0000259" key="3">
    <source>
        <dbReference type="PROSITE" id="PS50110"/>
    </source>
</evidence>